<dbReference type="Proteomes" id="UP000054477">
    <property type="component" value="Unassembled WGS sequence"/>
</dbReference>
<dbReference type="AlphaFoldDB" id="A0A0C9Y8L1"/>
<dbReference type="HOGENOM" id="CLU_2386499_0_0_1"/>
<name>A0A0C9Y8L1_9AGAR</name>
<accession>A0A0C9Y8L1</accession>
<evidence type="ECO:0000313" key="2">
    <source>
        <dbReference type="Proteomes" id="UP000054477"/>
    </source>
</evidence>
<reference evidence="2" key="2">
    <citation type="submission" date="2015-01" db="EMBL/GenBank/DDBJ databases">
        <title>Evolutionary Origins and Diversification of the Mycorrhizal Mutualists.</title>
        <authorList>
            <consortium name="DOE Joint Genome Institute"/>
            <consortium name="Mycorrhizal Genomics Consortium"/>
            <person name="Kohler A."/>
            <person name="Kuo A."/>
            <person name="Nagy L.G."/>
            <person name="Floudas D."/>
            <person name="Copeland A."/>
            <person name="Barry K.W."/>
            <person name="Cichocki N."/>
            <person name="Veneault-Fourrey C."/>
            <person name="LaButti K."/>
            <person name="Lindquist E.A."/>
            <person name="Lipzen A."/>
            <person name="Lundell T."/>
            <person name="Morin E."/>
            <person name="Murat C."/>
            <person name="Riley R."/>
            <person name="Ohm R."/>
            <person name="Sun H."/>
            <person name="Tunlid A."/>
            <person name="Henrissat B."/>
            <person name="Grigoriev I.V."/>
            <person name="Hibbett D.S."/>
            <person name="Martin F."/>
        </authorList>
    </citation>
    <scope>NUCLEOTIDE SEQUENCE [LARGE SCALE GENOMIC DNA]</scope>
    <source>
        <strain evidence="2">LaAM-08-1</strain>
    </source>
</reference>
<protein>
    <submittedName>
        <fullName evidence="1">Uncharacterized protein</fullName>
    </submittedName>
</protein>
<evidence type="ECO:0000313" key="1">
    <source>
        <dbReference type="EMBL" id="KIK06517.1"/>
    </source>
</evidence>
<gene>
    <name evidence="1" type="ORF">K443DRAFT_674174</name>
</gene>
<sequence>MDLDLYEEQLAARGRPSNNYVFFLQNDSPLYGYQGPFSQNLTSSESCSIRISPSRPTIFADEKNAESALHVVLTPPTPAKRERRFSMVDKEDEE</sequence>
<proteinExistence type="predicted"/>
<dbReference type="EMBL" id="KN838552">
    <property type="protein sequence ID" value="KIK06517.1"/>
    <property type="molecule type" value="Genomic_DNA"/>
</dbReference>
<keyword evidence="2" id="KW-1185">Reference proteome</keyword>
<reference evidence="1 2" key="1">
    <citation type="submission" date="2014-04" db="EMBL/GenBank/DDBJ databases">
        <authorList>
            <consortium name="DOE Joint Genome Institute"/>
            <person name="Kuo A."/>
            <person name="Kohler A."/>
            <person name="Nagy L.G."/>
            <person name="Floudas D."/>
            <person name="Copeland A."/>
            <person name="Barry K.W."/>
            <person name="Cichocki N."/>
            <person name="Veneault-Fourrey C."/>
            <person name="LaButti K."/>
            <person name="Lindquist E.A."/>
            <person name="Lipzen A."/>
            <person name="Lundell T."/>
            <person name="Morin E."/>
            <person name="Murat C."/>
            <person name="Sun H."/>
            <person name="Tunlid A."/>
            <person name="Henrissat B."/>
            <person name="Grigoriev I.V."/>
            <person name="Hibbett D.S."/>
            <person name="Martin F."/>
            <person name="Nordberg H.P."/>
            <person name="Cantor M.N."/>
            <person name="Hua S.X."/>
        </authorList>
    </citation>
    <scope>NUCLEOTIDE SEQUENCE [LARGE SCALE GENOMIC DNA]</scope>
    <source>
        <strain evidence="1 2">LaAM-08-1</strain>
    </source>
</reference>
<organism evidence="1 2">
    <name type="scientific">Laccaria amethystina LaAM-08-1</name>
    <dbReference type="NCBI Taxonomy" id="1095629"/>
    <lineage>
        <taxon>Eukaryota</taxon>
        <taxon>Fungi</taxon>
        <taxon>Dikarya</taxon>
        <taxon>Basidiomycota</taxon>
        <taxon>Agaricomycotina</taxon>
        <taxon>Agaricomycetes</taxon>
        <taxon>Agaricomycetidae</taxon>
        <taxon>Agaricales</taxon>
        <taxon>Agaricineae</taxon>
        <taxon>Hydnangiaceae</taxon>
        <taxon>Laccaria</taxon>
    </lineage>
</organism>